<dbReference type="CDD" id="cd12108">
    <property type="entry name" value="Hr-like"/>
    <property type="match status" value="1"/>
</dbReference>
<protein>
    <submittedName>
        <fullName evidence="2">Hemerythrin-like domain-containing protein</fullName>
    </submittedName>
</protein>
<organism evidence="2 3">
    <name type="scientific">Nonomuraea roseoviolacea subsp. carminata</name>
    <dbReference type="NCBI Taxonomy" id="160689"/>
    <lineage>
        <taxon>Bacteria</taxon>
        <taxon>Bacillati</taxon>
        <taxon>Actinomycetota</taxon>
        <taxon>Actinomycetes</taxon>
        <taxon>Streptosporangiales</taxon>
        <taxon>Streptosporangiaceae</taxon>
        <taxon>Nonomuraea</taxon>
    </lineage>
</organism>
<evidence type="ECO:0000313" key="2">
    <source>
        <dbReference type="EMBL" id="MCP2352211.1"/>
    </source>
</evidence>
<sequence length="212" mass="23136">MAPSLLGIRIAHRAMRGDTRRLAALMHDIVTGRQDAGPARRELISVFVTRLCAGIRRHHRAEHDVLWPVVVRSAGAEVDLSGLIGDHARLDPLLDEVARDADAFPGDPPAAIPLARNLATLAGLLDEHIEEEERLLFPVIAAHVSEADWKQAEDAVREGGGIGSDLPRLGQYARAEELAELRRLAGPVLALMLTLTRPGHRRRRRLVFGAAA</sequence>
<dbReference type="EMBL" id="JAMZEC010000001">
    <property type="protein sequence ID" value="MCP2352211.1"/>
    <property type="molecule type" value="Genomic_DNA"/>
</dbReference>
<name>A0ABT1KDZ6_9ACTN</name>
<reference evidence="2 3" key="1">
    <citation type="submission" date="2022-06" db="EMBL/GenBank/DDBJ databases">
        <title>Sequencing the genomes of 1000 actinobacteria strains.</title>
        <authorList>
            <person name="Klenk H.-P."/>
        </authorList>
    </citation>
    <scope>NUCLEOTIDE SEQUENCE [LARGE SCALE GENOMIC DNA]</scope>
    <source>
        <strain evidence="2 3">DSM 44170</strain>
    </source>
</reference>
<dbReference type="InterPro" id="IPR012312">
    <property type="entry name" value="Hemerythrin-like"/>
</dbReference>
<comment type="caution">
    <text evidence="2">The sequence shown here is derived from an EMBL/GenBank/DDBJ whole genome shotgun (WGS) entry which is preliminary data.</text>
</comment>
<accession>A0ABT1KDZ6</accession>
<proteinExistence type="predicted"/>
<evidence type="ECO:0000313" key="3">
    <source>
        <dbReference type="Proteomes" id="UP001320766"/>
    </source>
</evidence>
<evidence type="ECO:0000259" key="1">
    <source>
        <dbReference type="Pfam" id="PF01814"/>
    </source>
</evidence>
<dbReference type="Proteomes" id="UP001320766">
    <property type="component" value="Unassembled WGS sequence"/>
</dbReference>
<dbReference type="RefSeq" id="WP_253779376.1">
    <property type="nucleotide sequence ID" value="NZ_BAAAVE010000034.1"/>
</dbReference>
<keyword evidence="3" id="KW-1185">Reference proteome</keyword>
<dbReference type="Gene3D" id="1.20.120.520">
    <property type="entry name" value="nmb1532 protein domain like"/>
    <property type="match status" value="1"/>
</dbReference>
<dbReference type="Pfam" id="PF01814">
    <property type="entry name" value="Hemerythrin"/>
    <property type="match status" value="1"/>
</dbReference>
<gene>
    <name evidence="2" type="ORF">HD595_008333</name>
</gene>
<feature type="domain" description="Hemerythrin-like" evidence="1">
    <location>
        <begin position="11"/>
        <end position="139"/>
    </location>
</feature>